<dbReference type="Proteomes" id="UP001476798">
    <property type="component" value="Unassembled WGS sequence"/>
</dbReference>
<feature type="region of interest" description="Disordered" evidence="1">
    <location>
        <begin position="1"/>
        <end position="20"/>
    </location>
</feature>
<comment type="caution">
    <text evidence="2">The sequence shown here is derived from an EMBL/GenBank/DDBJ whole genome shotgun (WGS) entry which is preliminary data.</text>
</comment>
<feature type="compositionally biased region" description="Basic and acidic residues" evidence="1">
    <location>
        <begin position="1"/>
        <end position="11"/>
    </location>
</feature>
<evidence type="ECO:0000256" key="1">
    <source>
        <dbReference type="SAM" id="MobiDB-lite"/>
    </source>
</evidence>
<reference evidence="2 3" key="1">
    <citation type="submission" date="2021-06" db="EMBL/GenBank/DDBJ databases">
        <authorList>
            <person name="Palmer J.M."/>
        </authorList>
    </citation>
    <scope>NUCLEOTIDE SEQUENCE [LARGE SCALE GENOMIC DNA]</scope>
    <source>
        <strain evidence="2 3">GA_2019</strain>
        <tissue evidence="2">Muscle</tissue>
    </source>
</reference>
<evidence type="ECO:0000313" key="2">
    <source>
        <dbReference type="EMBL" id="MEQ2175624.1"/>
    </source>
</evidence>
<name>A0ABV0NW27_9TELE</name>
<dbReference type="EMBL" id="JAHRIO010051762">
    <property type="protein sequence ID" value="MEQ2175624.1"/>
    <property type="molecule type" value="Genomic_DNA"/>
</dbReference>
<accession>A0ABV0NW27</accession>
<protein>
    <submittedName>
        <fullName evidence="2">Uncharacterized protein</fullName>
    </submittedName>
</protein>
<sequence length="144" mass="15845">MASCTVKEERSLMTPLTPARPSHARQQTIPLLFWSRSAAQICQLTQHLDTPCLHECDSIWRPHYTQSLSTGHACGTTGGNLCCRHPLPLLYAGRTASSEQHTAADLRCSLKPSLSEGAPLLRFLYTAYGCHADADLIATNQLKR</sequence>
<keyword evidence="3" id="KW-1185">Reference proteome</keyword>
<evidence type="ECO:0000313" key="3">
    <source>
        <dbReference type="Proteomes" id="UP001476798"/>
    </source>
</evidence>
<proteinExistence type="predicted"/>
<gene>
    <name evidence="2" type="ORF">GOODEAATRI_019787</name>
</gene>
<organism evidence="2 3">
    <name type="scientific">Goodea atripinnis</name>
    <dbReference type="NCBI Taxonomy" id="208336"/>
    <lineage>
        <taxon>Eukaryota</taxon>
        <taxon>Metazoa</taxon>
        <taxon>Chordata</taxon>
        <taxon>Craniata</taxon>
        <taxon>Vertebrata</taxon>
        <taxon>Euteleostomi</taxon>
        <taxon>Actinopterygii</taxon>
        <taxon>Neopterygii</taxon>
        <taxon>Teleostei</taxon>
        <taxon>Neoteleostei</taxon>
        <taxon>Acanthomorphata</taxon>
        <taxon>Ovalentaria</taxon>
        <taxon>Atherinomorphae</taxon>
        <taxon>Cyprinodontiformes</taxon>
        <taxon>Goodeidae</taxon>
        <taxon>Goodea</taxon>
    </lineage>
</organism>